<dbReference type="PROSITE" id="PS50917">
    <property type="entry name" value="SPOC"/>
    <property type="match status" value="1"/>
</dbReference>
<dbReference type="InterPro" id="IPR016194">
    <property type="entry name" value="SPOC-like_C_dom_sf"/>
</dbReference>
<comment type="subcellular location">
    <subcellularLocation>
        <location evidence="1">Nucleus</location>
    </subcellularLocation>
</comment>
<reference evidence="6 7" key="2">
    <citation type="submission" date="2018-11" db="EMBL/GenBank/DDBJ databases">
        <authorList>
            <consortium name="Pathogen Informatics"/>
        </authorList>
    </citation>
    <scope>NUCLEOTIDE SEQUENCE [LARGE SCALE GENOMIC DNA]</scope>
    <source>
        <strain evidence="6 7">Egypt</strain>
    </source>
</reference>
<sequence length="116" mass="12619">VGDTDNTSVECQSDPTESANSEKTKKKSYEKSYPLQALIAYLKLKQAVALVVPTQPDKDGSIQTGENVPPVDSTPHRILLFAPSSFALSLLKQAAPNLGPELATMDKYMVMLIVKR</sequence>
<feature type="compositionally biased region" description="Basic and acidic residues" evidence="4">
    <location>
        <begin position="20"/>
        <end position="29"/>
    </location>
</feature>
<protein>
    <submittedName>
        <fullName evidence="8">SPOC domain-containing protein</fullName>
    </submittedName>
</protein>
<feature type="region of interest" description="Disordered" evidence="4">
    <location>
        <begin position="1"/>
        <end position="29"/>
    </location>
</feature>
<name>A0A183BGD1_9TREM</name>
<dbReference type="GO" id="GO:0005634">
    <property type="term" value="C:nucleus"/>
    <property type="evidence" value="ECO:0007669"/>
    <property type="project" value="UniProtKB-SubCell"/>
</dbReference>
<accession>A0A183BGD1</accession>
<evidence type="ECO:0000313" key="6">
    <source>
        <dbReference type="EMBL" id="VDP95972.1"/>
    </source>
</evidence>
<dbReference type="AlphaFoldDB" id="A0A183BGD1"/>
<feature type="domain" description="SPOC" evidence="5">
    <location>
        <begin position="1"/>
        <end position="116"/>
    </location>
</feature>
<evidence type="ECO:0000256" key="1">
    <source>
        <dbReference type="ARBA" id="ARBA00004123"/>
    </source>
</evidence>
<evidence type="ECO:0000313" key="8">
    <source>
        <dbReference type="WBParaSite" id="ECPE_0001831601-mRNA-1"/>
    </source>
</evidence>
<keyword evidence="3" id="KW-0539">Nucleus</keyword>
<dbReference type="GO" id="GO:0003723">
    <property type="term" value="F:RNA binding"/>
    <property type="evidence" value="ECO:0007669"/>
    <property type="project" value="UniProtKB-KW"/>
</dbReference>
<keyword evidence="2" id="KW-0694">RNA-binding</keyword>
<gene>
    <name evidence="6" type="ORF">ECPE_LOCUS18267</name>
</gene>
<evidence type="ECO:0000259" key="5">
    <source>
        <dbReference type="PROSITE" id="PS50917"/>
    </source>
</evidence>
<evidence type="ECO:0000256" key="2">
    <source>
        <dbReference type="ARBA" id="ARBA00022884"/>
    </source>
</evidence>
<evidence type="ECO:0000256" key="3">
    <source>
        <dbReference type="ARBA" id="ARBA00023242"/>
    </source>
</evidence>
<evidence type="ECO:0000256" key="4">
    <source>
        <dbReference type="SAM" id="MobiDB-lite"/>
    </source>
</evidence>
<dbReference type="Proteomes" id="UP000272942">
    <property type="component" value="Unassembled WGS sequence"/>
</dbReference>
<dbReference type="InterPro" id="IPR010912">
    <property type="entry name" value="SPOC_met"/>
</dbReference>
<dbReference type="Gene3D" id="2.40.290.10">
    <property type="match status" value="1"/>
</dbReference>
<dbReference type="SUPFAM" id="SSF100939">
    <property type="entry name" value="SPOC domain-like"/>
    <property type="match status" value="1"/>
</dbReference>
<evidence type="ECO:0000313" key="7">
    <source>
        <dbReference type="Proteomes" id="UP000272942"/>
    </source>
</evidence>
<keyword evidence="7" id="KW-1185">Reference proteome</keyword>
<feature type="compositionally biased region" description="Polar residues" evidence="4">
    <location>
        <begin position="1"/>
        <end position="19"/>
    </location>
</feature>
<dbReference type="EMBL" id="UZAN01076414">
    <property type="protein sequence ID" value="VDP95972.1"/>
    <property type="molecule type" value="Genomic_DNA"/>
</dbReference>
<reference evidence="8" key="1">
    <citation type="submission" date="2016-06" db="UniProtKB">
        <authorList>
            <consortium name="WormBaseParasite"/>
        </authorList>
    </citation>
    <scope>IDENTIFICATION</scope>
</reference>
<proteinExistence type="predicted"/>
<dbReference type="WBParaSite" id="ECPE_0001831601-mRNA-1">
    <property type="protein sequence ID" value="ECPE_0001831601-mRNA-1"/>
    <property type="gene ID" value="ECPE_0001831601"/>
</dbReference>
<organism evidence="8">
    <name type="scientific">Echinostoma caproni</name>
    <dbReference type="NCBI Taxonomy" id="27848"/>
    <lineage>
        <taxon>Eukaryota</taxon>
        <taxon>Metazoa</taxon>
        <taxon>Spiralia</taxon>
        <taxon>Lophotrochozoa</taxon>
        <taxon>Platyhelminthes</taxon>
        <taxon>Trematoda</taxon>
        <taxon>Digenea</taxon>
        <taxon>Plagiorchiida</taxon>
        <taxon>Echinostomata</taxon>
        <taxon>Echinostomatoidea</taxon>
        <taxon>Echinostomatidae</taxon>
        <taxon>Echinostoma</taxon>
    </lineage>
</organism>